<reference evidence="2 3" key="1">
    <citation type="submission" date="2023-01" db="EMBL/GenBank/DDBJ databases">
        <authorList>
            <person name="Whitehead M."/>
        </authorList>
    </citation>
    <scope>NUCLEOTIDE SEQUENCE [LARGE SCALE GENOMIC DNA]</scope>
</reference>
<proteinExistence type="predicted"/>
<comment type="caution">
    <text evidence="2">The sequence shown here is derived from an EMBL/GenBank/DDBJ whole genome shotgun (WGS) entry which is preliminary data.</text>
</comment>
<evidence type="ECO:0000313" key="2">
    <source>
        <dbReference type="EMBL" id="CAI6357109.1"/>
    </source>
</evidence>
<evidence type="ECO:0000256" key="1">
    <source>
        <dbReference type="SAM" id="MobiDB-lite"/>
    </source>
</evidence>
<protein>
    <submittedName>
        <fullName evidence="2">Uncharacterized protein</fullName>
    </submittedName>
</protein>
<keyword evidence="3" id="KW-1185">Reference proteome</keyword>
<dbReference type="AlphaFoldDB" id="A0AAV0WM73"/>
<feature type="region of interest" description="Disordered" evidence="1">
    <location>
        <begin position="89"/>
        <end position="108"/>
    </location>
</feature>
<organism evidence="2 3">
    <name type="scientific">Macrosiphum euphorbiae</name>
    <name type="common">potato aphid</name>
    <dbReference type="NCBI Taxonomy" id="13131"/>
    <lineage>
        <taxon>Eukaryota</taxon>
        <taxon>Metazoa</taxon>
        <taxon>Ecdysozoa</taxon>
        <taxon>Arthropoda</taxon>
        <taxon>Hexapoda</taxon>
        <taxon>Insecta</taxon>
        <taxon>Pterygota</taxon>
        <taxon>Neoptera</taxon>
        <taxon>Paraneoptera</taxon>
        <taxon>Hemiptera</taxon>
        <taxon>Sternorrhyncha</taxon>
        <taxon>Aphidomorpha</taxon>
        <taxon>Aphidoidea</taxon>
        <taxon>Aphididae</taxon>
        <taxon>Macrosiphini</taxon>
        <taxon>Macrosiphum</taxon>
    </lineage>
</organism>
<accession>A0AAV0WM73</accession>
<gene>
    <name evidence="2" type="ORF">MEUPH1_LOCUS12771</name>
</gene>
<sequence length="108" mass="11748">MLLAMRKPISMISARVESGGTMLKPTCAPRKVAASPSASGLSGRPRNENRVSRTPTGRRPDRCSDEHLAAFSRSPSISRLLCVKSMDTWSSSRLSAMRQRSSANANTR</sequence>
<feature type="compositionally biased region" description="Basic and acidic residues" evidence="1">
    <location>
        <begin position="58"/>
        <end position="67"/>
    </location>
</feature>
<dbReference type="EMBL" id="CARXXK010000002">
    <property type="protein sequence ID" value="CAI6357109.1"/>
    <property type="molecule type" value="Genomic_DNA"/>
</dbReference>
<evidence type="ECO:0000313" key="3">
    <source>
        <dbReference type="Proteomes" id="UP001160148"/>
    </source>
</evidence>
<feature type="region of interest" description="Disordered" evidence="1">
    <location>
        <begin position="23"/>
        <end position="67"/>
    </location>
</feature>
<dbReference type="Proteomes" id="UP001160148">
    <property type="component" value="Unassembled WGS sequence"/>
</dbReference>
<name>A0AAV0WM73_9HEMI</name>